<dbReference type="GO" id="GO:0006631">
    <property type="term" value="P:fatty acid metabolic process"/>
    <property type="evidence" value="ECO:0007669"/>
    <property type="project" value="TreeGrafter"/>
</dbReference>
<dbReference type="AlphaFoldDB" id="A0A0K8RE68"/>
<dbReference type="Gene3D" id="1.20.80.10">
    <property type="match status" value="1"/>
</dbReference>
<dbReference type="PANTHER" id="PTHR23310:SF62">
    <property type="entry name" value="ACYL-COA BINDING PROTEIN 1, ISOFORM A"/>
    <property type="match status" value="1"/>
</dbReference>
<dbReference type="EMBL" id="GADI01004427">
    <property type="protein sequence ID" value="JAA69381.1"/>
    <property type="molecule type" value="mRNA"/>
</dbReference>
<dbReference type="InterPro" id="IPR000582">
    <property type="entry name" value="Acyl-CoA-binding_protein"/>
</dbReference>
<organism evidence="4">
    <name type="scientific">Ixodes ricinus</name>
    <name type="common">Common tick</name>
    <name type="synonym">Acarus ricinus</name>
    <dbReference type="NCBI Taxonomy" id="34613"/>
    <lineage>
        <taxon>Eukaryota</taxon>
        <taxon>Metazoa</taxon>
        <taxon>Ecdysozoa</taxon>
        <taxon>Arthropoda</taxon>
        <taxon>Chelicerata</taxon>
        <taxon>Arachnida</taxon>
        <taxon>Acari</taxon>
        <taxon>Parasitiformes</taxon>
        <taxon>Ixodida</taxon>
        <taxon>Ixodoidea</taxon>
        <taxon>Ixodidae</taxon>
        <taxon>Ixodinae</taxon>
        <taxon>Ixodes</taxon>
    </lineage>
</organism>
<evidence type="ECO:0000256" key="1">
    <source>
        <dbReference type="ARBA" id="ARBA00005567"/>
    </source>
</evidence>
<dbReference type="GO" id="GO:0000062">
    <property type="term" value="F:fatty-acyl-CoA binding"/>
    <property type="evidence" value="ECO:0007669"/>
    <property type="project" value="InterPro"/>
</dbReference>
<dbReference type="PROSITE" id="PS51228">
    <property type="entry name" value="ACB_2"/>
    <property type="match status" value="1"/>
</dbReference>
<dbReference type="InterPro" id="IPR014352">
    <property type="entry name" value="FERM/acyl-CoA-bd_prot_sf"/>
</dbReference>
<keyword evidence="2" id="KW-0446">Lipid-binding</keyword>
<feature type="domain" description="ACB" evidence="3">
    <location>
        <begin position="3"/>
        <end position="88"/>
    </location>
</feature>
<sequence>MSLDEQFNKAAEQVKELTERPSDEELLELYGLFKQANFGDNTTSQPGMFDPKGRAKWAFWNKKKGLTQDAAKEEYIKYVKALLEKHKK</sequence>
<dbReference type="PANTHER" id="PTHR23310">
    <property type="entry name" value="ACYL-COA-BINDING PROTEIN, ACBP"/>
    <property type="match status" value="1"/>
</dbReference>
<comment type="similarity">
    <text evidence="1">Belongs to the ACBP family.</text>
</comment>
<name>A0A0K8RE68_IXORI</name>
<dbReference type="Pfam" id="PF00887">
    <property type="entry name" value="ACBP"/>
    <property type="match status" value="1"/>
</dbReference>
<accession>A0A0K8RE68</accession>
<protein>
    <submittedName>
        <fullName evidence="4">Putative acyl-coa-binding protein</fullName>
    </submittedName>
</protein>
<evidence type="ECO:0000259" key="3">
    <source>
        <dbReference type="PROSITE" id="PS51228"/>
    </source>
</evidence>
<dbReference type="SUPFAM" id="SSF47027">
    <property type="entry name" value="Acyl-CoA binding protein"/>
    <property type="match status" value="1"/>
</dbReference>
<dbReference type="InterPro" id="IPR035984">
    <property type="entry name" value="Acyl-CoA-binding_sf"/>
</dbReference>
<evidence type="ECO:0000256" key="2">
    <source>
        <dbReference type="ARBA" id="ARBA00023121"/>
    </source>
</evidence>
<dbReference type="PRINTS" id="PR00689">
    <property type="entry name" value="ACOABINDINGP"/>
</dbReference>
<proteinExistence type="evidence at transcript level"/>
<evidence type="ECO:0000313" key="4">
    <source>
        <dbReference type="EMBL" id="JAA69381.1"/>
    </source>
</evidence>
<reference evidence="4" key="1">
    <citation type="submission" date="2012-12" db="EMBL/GenBank/DDBJ databases">
        <title>Identification and characterization of a phenylalanine ammonia-lyase gene family in Isatis indigotica Fort.</title>
        <authorList>
            <person name="Liu Q."/>
            <person name="Chen J."/>
            <person name="Zhou X."/>
            <person name="Di P."/>
            <person name="Xiao Y."/>
            <person name="Xuan H."/>
            <person name="Zhang L."/>
            <person name="Chen W."/>
        </authorList>
    </citation>
    <scope>NUCLEOTIDE SEQUENCE</scope>
    <source>
        <tissue evidence="4">Salivary gland</tissue>
    </source>
</reference>